<keyword evidence="4 7" id="KW-0812">Transmembrane</keyword>
<dbReference type="EMBL" id="CP112998">
    <property type="protein sequence ID" value="WAC10340.1"/>
    <property type="molecule type" value="Genomic_DNA"/>
</dbReference>
<feature type="chain" id="PRO_5039637540" evidence="8">
    <location>
        <begin position="28"/>
        <end position="808"/>
    </location>
</feature>
<dbReference type="Pfam" id="PF13715">
    <property type="entry name" value="CarbopepD_reg_2"/>
    <property type="match status" value="1"/>
</dbReference>
<evidence type="ECO:0000256" key="6">
    <source>
        <dbReference type="ARBA" id="ARBA00023237"/>
    </source>
</evidence>
<gene>
    <name evidence="11" type="ORF">ON006_21605</name>
</gene>
<evidence type="ECO:0000256" key="5">
    <source>
        <dbReference type="ARBA" id="ARBA00023136"/>
    </source>
</evidence>
<dbReference type="Gene3D" id="2.170.130.10">
    <property type="entry name" value="TonB-dependent receptor, plug domain"/>
    <property type="match status" value="1"/>
</dbReference>
<feature type="signal peptide" evidence="8">
    <location>
        <begin position="1"/>
        <end position="27"/>
    </location>
</feature>
<evidence type="ECO:0000256" key="1">
    <source>
        <dbReference type="ARBA" id="ARBA00004571"/>
    </source>
</evidence>
<dbReference type="Proteomes" id="UP001164653">
    <property type="component" value="Chromosome"/>
</dbReference>
<dbReference type="InterPro" id="IPR037066">
    <property type="entry name" value="Plug_dom_sf"/>
</dbReference>
<dbReference type="Pfam" id="PF07715">
    <property type="entry name" value="Plug"/>
    <property type="match status" value="1"/>
</dbReference>
<keyword evidence="12" id="KW-1185">Reference proteome</keyword>
<dbReference type="AlphaFoldDB" id="A0A9E8N5U7"/>
<comment type="similarity">
    <text evidence="7">Belongs to the TonB-dependent receptor family.</text>
</comment>
<evidence type="ECO:0000256" key="4">
    <source>
        <dbReference type="ARBA" id="ARBA00022692"/>
    </source>
</evidence>
<evidence type="ECO:0000256" key="2">
    <source>
        <dbReference type="ARBA" id="ARBA00022448"/>
    </source>
</evidence>
<evidence type="ECO:0000256" key="8">
    <source>
        <dbReference type="SAM" id="SignalP"/>
    </source>
</evidence>
<keyword evidence="5 7" id="KW-0472">Membrane</keyword>
<dbReference type="PROSITE" id="PS52016">
    <property type="entry name" value="TONB_DEPENDENT_REC_3"/>
    <property type="match status" value="1"/>
</dbReference>
<keyword evidence="11" id="KW-0675">Receptor</keyword>
<dbReference type="SUPFAM" id="SSF49464">
    <property type="entry name" value="Carboxypeptidase regulatory domain-like"/>
    <property type="match status" value="1"/>
</dbReference>
<feature type="domain" description="TonB-dependent receptor plug" evidence="9">
    <location>
        <begin position="163"/>
        <end position="242"/>
    </location>
</feature>
<dbReference type="PANTHER" id="PTHR40980:SF4">
    <property type="entry name" value="TONB-DEPENDENT RECEPTOR-LIKE BETA-BARREL DOMAIN-CONTAINING PROTEIN"/>
    <property type="match status" value="1"/>
</dbReference>
<evidence type="ECO:0000256" key="3">
    <source>
        <dbReference type="ARBA" id="ARBA00022452"/>
    </source>
</evidence>
<accession>A0A9E8N5U7</accession>
<keyword evidence="6 7" id="KW-0998">Cell outer membrane</keyword>
<dbReference type="Gene3D" id="2.40.170.20">
    <property type="entry name" value="TonB-dependent receptor, beta-barrel domain"/>
    <property type="match status" value="1"/>
</dbReference>
<keyword evidence="8" id="KW-0732">Signal</keyword>
<feature type="domain" description="Outer membrane protein beta-barrel" evidence="10">
    <location>
        <begin position="396"/>
        <end position="796"/>
    </location>
</feature>
<dbReference type="Pfam" id="PF14905">
    <property type="entry name" value="OMP_b-brl_3"/>
    <property type="match status" value="1"/>
</dbReference>
<evidence type="ECO:0000313" key="12">
    <source>
        <dbReference type="Proteomes" id="UP001164653"/>
    </source>
</evidence>
<evidence type="ECO:0000259" key="10">
    <source>
        <dbReference type="Pfam" id="PF14905"/>
    </source>
</evidence>
<sequence length="808" mass="89343">MKRTSFLNLIALFLLTNTFFVSLPAIAFPVNGTKTGYVDGGKLVGKIVESPGNVGVSFATVALLMVKDSALTNGGVADENGVFTIANVNPGKYILRITNMGYQTLFVPNVSVAAEGNLLDLGNITILPEAKKLNEVIVRGEKSMIVDDIDKKMVNIGKDMLATSNNVSDLLEKVPAVSLDENGNPQVRGKGNVVVLIDGKPSNLYGSDLPTILQSFPANLIERIDVMTTPSAKYEGEGASGVIDIITKKTKIRGTNGGMRLTLGNKNNHNLSGNINYKAGKFGLNASLSGQSRQMTWKRNLSRDNFISENTSHLQQSGTGGNKGKNAFGRVGMNYDFNDKNSVEVGVNYSLDENKNNSSILNETSVTPGIVSESFRRLNNTSGNGNNMNFSFDYRKKFADKDHQLNFTSSYSLGSSDGESYLSQESEIDSLLRNQQNIRDAKRRSLFLNTDYTWPITPKSTLEVGLRSRTSSNDNTNAFYTMSKETGSYGFDPNISNIFGYRDATYTGFMTFSQKTDLWGMRAGLRVTDYNQEINQISVNREFSVHFLTLVPSLALTRKLGETSQLKLNYSRRVQRPEADWLNPYTDISDPRNVKSGNPNLKPEFTHKAEMGYSNYEASGGFGPSLFMDYSNNAITQIRTIDESGISLTRFDNVGRELSYGFETDFSQTIGEILKINGSGRVFRSEVVSQIAQIDNRTWSYSGNLNAFIKLPMDFRASAYVNYEGPRAIAQGTREGVFIANMGIRKDLLEKKATISFNVQDIFLSRAYKSQLNTATYSQNSLWQQTNRLVNLTFQYRFGKITASGDDA</sequence>
<dbReference type="InterPro" id="IPR036942">
    <property type="entry name" value="Beta-barrel_TonB_sf"/>
</dbReference>
<comment type="subcellular location">
    <subcellularLocation>
        <location evidence="1 7">Cell outer membrane</location>
        <topology evidence="1 7">Multi-pass membrane protein</topology>
    </subcellularLocation>
</comment>
<reference evidence="11" key="1">
    <citation type="submission" date="2022-11" db="EMBL/GenBank/DDBJ databases">
        <title>Dyadobacter pollutisoli sp. nov., isolated from plastic dumped soil.</title>
        <authorList>
            <person name="Kim J.M."/>
            <person name="Kim K.R."/>
            <person name="Lee J.K."/>
            <person name="Hao L."/>
            <person name="Jeon C.O."/>
        </authorList>
    </citation>
    <scope>NUCLEOTIDE SEQUENCE</scope>
    <source>
        <strain evidence="11">U1</strain>
    </source>
</reference>
<dbReference type="SUPFAM" id="SSF56935">
    <property type="entry name" value="Porins"/>
    <property type="match status" value="1"/>
</dbReference>
<keyword evidence="2 7" id="KW-0813">Transport</keyword>
<organism evidence="11 12">
    <name type="scientific">Dyadobacter pollutisoli</name>
    <dbReference type="NCBI Taxonomy" id="2910158"/>
    <lineage>
        <taxon>Bacteria</taxon>
        <taxon>Pseudomonadati</taxon>
        <taxon>Bacteroidota</taxon>
        <taxon>Cytophagia</taxon>
        <taxon>Cytophagales</taxon>
        <taxon>Spirosomataceae</taxon>
        <taxon>Dyadobacter</taxon>
    </lineage>
</organism>
<evidence type="ECO:0000313" key="11">
    <source>
        <dbReference type="EMBL" id="WAC10340.1"/>
    </source>
</evidence>
<dbReference type="InterPro" id="IPR012910">
    <property type="entry name" value="Plug_dom"/>
</dbReference>
<dbReference type="InterPro" id="IPR039426">
    <property type="entry name" value="TonB-dep_rcpt-like"/>
</dbReference>
<dbReference type="KEGG" id="dpf:ON006_21605"/>
<dbReference type="PANTHER" id="PTHR40980">
    <property type="entry name" value="PLUG DOMAIN-CONTAINING PROTEIN"/>
    <property type="match status" value="1"/>
</dbReference>
<protein>
    <submittedName>
        <fullName evidence="11">TonB-dependent receptor</fullName>
    </submittedName>
</protein>
<proteinExistence type="inferred from homology"/>
<dbReference type="RefSeq" id="WP_244824435.1">
    <property type="nucleotide sequence ID" value="NZ_CP112998.1"/>
</dbReference>
<evidence type="ECO:0000256" key="7">
    <source>
        <dbReference type="PROSITE-ProRule" id="PRU01360"/>
    </source>
</evidence>
<dbReference type="Gene3D" id="2.60.40.1120">
    <property type="entry name" value="Carboxypeptidase-like, regulatory domain"/>
    <property type="match status" value="1"/>
</dbReference>
<dbReference type="GO" id="GO:0009279">
    <property type="term" value="C:cell outer membrane"/>
    <property type="evidence" value="ECO:0007669"/>
    <property type="project" value="UniProtKB-SubCell"/>
</dbReference>
<evidence type="ECO:0000259" key="9">
    <source>
        <dbReference type="Pfam" id="PF07715"/>
    </source>
</evidence>
<keyword evidence="3 7" id="KW-1134">Transmembrane beta strand</keyword>
<name>A0A9E8N5U7_9BACT</name>
<dbReference type="InterPro" id="IPR008969">
    <property type="entry name" value="CarboxyPept-like_regulatory"/>
</dbReference>
<dbReference type="InterPro" id="IPR041700">
    <property type="entry name" value="OMP_b-brl_3"/>
</dbReference>